<protein>
    <submittedName>
        <fullName evidence="1">Uncharacterized protein</fullName>
    </submittedName>
</protein>
<reference evidence="1 2" key="3">
    <citation type="journal article" date="2022" name="Microbiol. Spectr.">
        <title>Folding features and dynamics of 3D genome architecture in plant fungal pathogens.</title>
        <authorList>
            <person name="Xia C."/>
        </authorList>
    </citation>
    <scope>NUCLEOTIDE SEQUENCE [LARGE SCALE GENOMIC DNA]</scope>
    <source>
        <strain evidence="1 2">93-210</strain>
    </source>
</reference>
<keyword evidence="2" id="KW-1185">Reference proteome</keyword>
<dbReference type="EMBL" id="CM045870">
    <property type="protein sequence ID" value="KAI7953648.1"/>
    <property type="molecule type" value="Genomic_DNA"/>
</dbReference>
<gene>
    <name evidence="1" type="ORF">MJO28_006195</name>
</gene>
<comment type="caution">
    <text evidence="1">The sequence shown here is derived from an EMBL/GenBank/DDBJ whole genome shotgun (WGS) entry which is preliminary data.</text>
</comment>
<evidence type="ECO:0000313" key="2">
    <source>
        <dbReference type="Proteomes" id="UP001060170"/>
    </source>
</evidence>
<reference evidence="2" key="1">
    <citation type="journal article" date="2018" name="BMC Genomics">
        <title>Genomic insights into host adaptation between the wheat stripe rust pathogen (Puccinia striiformis f. sp. tritici) and the barley stripe rust pathogen (Puccinia striiformis f. sp. hordei).</title>
        <authorList>
            <person name="Xia C."/>
            <person name="Wang M."/>
            <person name="Yin C."/>
            <person name="Cornejo O.E."/>
            <person name="Hulbert S.H."/>
            <person name="Chen X."/>
        </authorList>
    </citation>
    <scope>NUCLEOTIDE SEQUENCE [LARGE SCALE GENOMIC DNA]</scope>
    <source>
        <strain evidence="2">93-210</strain>
    </source>
</reference>
<accession>A0ACC0EGS2</accession>
<name>A0ACC0EGS2_9BASI</name>
<reference evidence="2" key="2">
    <citation type="journal article" date="2018" name="Mol. Plant Microbe Interact.">
        <title>Genome sequence resources for the wheat stripe rust pathogen (Puccinia striiformis f. sp. tritici) and the barley stripe rust pathogen (Puccinia striiformis f. sp. hordei).</title>
        <authorList>
            <person name="Xia C."/>
            <person name="Wang M."/>
            <person name="Yin C."/>
            <person name="Cornejo O.E."/>
            <person name="Hulbert S.H."/>
            <person name="Chen X."/>
        </authorList>
    </citation>
    <scope>NUCLEOTIDE SEQUENCE [LARGE SCALE GENOMIC DNA]</scope>
    <source>
        <strain evidence="2">93-210</strain>
    </source>
</reference>
<organism evidence="1 2">
    <name type="scientific">Puccinia striiformis f. sp. tritici</name>
    <dbReference type="NCBI Taxonomy" id="168172"/>
    <lineage>
        <taxon>Eukaryota</taxon>
        <taxon>Fungi</taxon>
        <taxon>Dikarya</taxon>
        <taxon>Basidiomycota</taxon>
        <taxon>Pucciniomycotina</taxon>
        <taxon>Pucciniomycetes</taxon>
        <taxon>Pucciniales</taxon>
        <taxon>Pucciniaceae</taxon>
        <taxon>Puccinia</taxon>
    </lineage>
</organism>
<dbReference type="Proteomes" id="UP001060170">
    <property type="component" value="Chromosome 6"/>
</dbReference>
<proteinExistence type="predicted"/>
<sequence length="98" mass="11066">MNRDSEHGGVVAARSSSANYSCILRDQERPSKDDIDRMANNAEKYKAEIILNDAKKYKAKNEAVAGQIASKNGLESYYYSYDLWNSIEVDLKGKLEEL</sequence>
<evidence type="ECO:0000313" key="1">
    <source>
        <dbReference type="EMBL" id="KAI7953648.1"/>
    </source>
</evidence>